<name>A0A9D2RHG5_9BURK</name>
<dbReference type="InterPro" id="IPR003439">
    <property type="entry name" value="ABC_transporter-like_ATP-bd"/>
</dbReference>
<keyword evidence="2" id="KW-0472">Membrane</keyword>
<dbReference type="SUPFAM" id="SSF52540">
    <property type="entry name" value="P-loop containing nucleoside triphosphate hydrolases"/>
    <property type="match status" value="1"/>
</dbReference>
<dbReference type="PROSITE" id="PS00211">
    <property type="entry name" value="ABC_TRANSPORTER_1"/>
    <property type="match status" value="1"/>
</dbReference>
<evidence type="ECO:0000313" key="7">
    <source>
        <dbReference type="Proteomes" id="UP000823889"/>
    </source>
</evidence>
<sequence>MSDIKLELRNLVKVFSNRPEPALTLLNQGLSKAEVQQRTGLSIGLAGVSAHFKKGEISCVMGLSGSGKSTLIRHINRLIDPTSGEVLLDGQNLLALDLEQLRQVRRHQISMVFQSFALLPQLTVFDNVAFGLQVRGEDKAQTREQVMHWLATVGLEKEAQRYPDELSGGMRQRVGLARALATDAEVLLMDEAFSALDPLTRYELQTQLQQLQANLGKTIIFVTHDVQEAFRLGHHILMLRDGQVEQAGTPQGLLDTPASDYVAQFVQRAQLPT</sequence>
<dbReference type="AlphaFoldDB" id="A0A9D2RHG5"/>
<gene>
    <name evidence="6" type="ORF">H9906_01515</name>
</gene>
<dbReference type="InterPro" id="IPR051921">
    <property type="entry name" value="ABC_osmolyte_uptake_ATP-bind"/>
</dbReference>
<evidence type="ECO:0000256" key="1">
    <source>
        <dbReference type="ARBA" id="ARBA00022448"/>
    </source>
</evidence>
<evidence type="ECO:0000259" key="5">
    <source>
        <dbReference type="PROSITE" id="PS50893"/>
    </source>
</evidence>
<comment type="caution">
    <text evidence="6">The sequence shown here is derived from an EMBL/GenBank/DDBJ whole genome shotgun (WGS) entry which is preliminary data.</text>
</comment>
<dbReference type="FunFam" id="3.40.50.300:FF:000425">
    <property type="entry name" value="Probable ABC transporter, ATP-binding subunit"/>
    <property type="match status" value="1"/>
</dbReference>
<dbReference type="InterPro" id="IPR003593">
    <property type="entry name" value="AAA+_ATPase"/>
</dbReference>
<evidence type="ECO:0000256" key="2">
    <source>
        <dbReference type="ARBA" id="ARBA00022475"/>
    </source>
</evidence>
<protein>
    <submittedName>
        <fullName evidence="6">ATP-binding cassette domain-containing protein</fullName>
    </submittedName>
</protein>
<accession>A0A9D2RHG5</accession>
<keyword evidence="3" id="KW-0547">Nucleotide-binding</keyword>
<evidence type="ECO:0000313" key="6">
    <source>
        <dbReference type="EMBL" id="HJD43692.1"/>
    </source>
</evidence>
<evidence type="ECO:0000256" key="4">
    <source>
        <dbReference type="ARBA" id="ARBA00022840"/>
    </source>
</evidence>
<dbReference type="GO" id="GO:0015697">
    <property type="term" value="P:quaternary ammonium group transport"/>
    <property type="evidence" value="ECO:0007669"/>
    <property type="project" value="UniProtKB-ARBA"/>
</dbReference>
<dbReference type="PANTHER" id="PTHR43869:SF1">
    <property type="entry name" value="GLYCINE BETAINE_PROLINE BETAINE TRANSPORT SYSTEM ATP-BINDING PROTEIN PROV"/>
    <property type="match status" value="1"/>
</dbReference>
<reference evidence="6" key="2">
    <citation type="submission" date="2021-04" db="EMBL/GenBank/DDBJ databases">
        <authorList>
            <person name="Gilroy R."/>
        </authorList>
    </citation>
    <scope>NUCLEOTIDE SEQUENCE</scope>
    <source>
        <strain evidence="6">9264</strain>
    </source>
</reference>
<reference evidence="6" key="1">
    <citation type="journal article" date="2021" name="PeerJ">
        <title>Extensive microbial diversity within the chicken gut microbiome revealed by metagenomics and culture.</title>
        <authorList>
            <person name="Gilroy R."/>
            <person name="Ravi A."/>
            <person name="Getino M."/>
            <person name="Pursley I."/>
            <person name="Horton D.L."/>
            <person name="Alikhan N.F."/>
            <person name="Baker D."/>
            <person name="Gharbi K."/>
            <person name="Hall N."/>
            <person name="Watson M."/>
            <person name="Adriaenssens E.M."/>
            <person name="Foster-Nyarko E."/>
            <person name="Jarju S."/>
            <person name="Secka A."/>
            <person name="Antonio M."/>
            <person name="Oren A."/>
            <person name="Chaudhuri R.R."/>
            <person name="La Ragione R."/>
            <person name="Hildebrand F."/>
            <person name="Pallen M.J."/>
        </authorList>
    </citation>
    <scope>NUCLEOTIDE SEQUENCE</scope>
    <source>
        <strain evidence="6">9264</strain>
    </source>
</reference>
<dbReference type="InterPro" id="IPR027417">
    <property type="entry name" value="P-loop_NTPase"/>
</dbReference>
<dbReference type="EMBL" id="DWUQ01000030">
    <property type="protein sequence ID" value="HJD43692.1"/>
    <property type="molecule type" value="Genomic_DNA"/>
</dbReference>
<keyword evidence="1" id="KW-0813">Transport</keyword>
<dbReference type="PROSITE" id="PS50893">
    <property type="entry name" value="ABC_TRANSPORTER_2"/>
    <property type="match status" value="1"/>
</dbReference>
<dbReference type="GO" id="GO:0005524">
    <property type="term" value="F:ATP binding"/>
    <property type="evidence" value="ECO:0007669"/>
    <property type="project" value="UniProtKB-KW"/>
</dbReference>
<dbReference type="Pfam" id="PF00005">
    <property type="entry name" value="ABC_tran"/>
    <property type="match status" value="1"/>
</dbReference>
<dbReference type="GO" id="GO:0016887">
    <property type="term" value="F:ATP hydrolysis activity"/>
    <property type="evidence" value="ECO:0007669"/>
    <property type="project" value="InterPro"/>
</dbReference>
<feature type="domain" description="ABC transporter" evidence="5">
    <location>
        <begin position="25"/>
        <end position="266"/>
    </location>
</feature>
<dbReference type="InterPro" id="IPR017871">
    <property type="entry name" value="ABC_transporter-like_CS"/>
</dbReference>
<evidence type="ECO:0000256" key="3">
    <source>
        <dbReference type="ARBA" id="ARBA00022741"/>
    </source>
</evidence>
<dbReference type="Gene3D" id="3.40.50.300">
    <property type="entry name" value="P-loop containing nucleotide triphosphate hydrolases"/>
    <property type="match status" value="1"/>
</dbReference>
<keyword evidence="2" id="KW-1003">Cell membrane</keyword>
<proteinExistence type="predicted"/>
<keyword evidence="4 6" id="KW-0067">ATP-binding</keyword>
<dbReference type="SMART" id="SM00382">
    <property type="entry name" value="AAA"/>
    <property type="match status" value="1"/>
</dbReference>
<dbReference type="PANTHER" id="PTHR43869">
    <property type="entry name" value="GLYCINE BETAINE/PROLINE BETAINE TRANSPORT SYSTEM ATP-BINDING PROTEIN PROV"/>
    <property type="match status" value="1"/>
</dbReference>
<dbReference type="Proteomes" id="UP000823889">
    <property type="component" value="Unassembled WGS sequence"/>
</dbReference>
<organism evidence="6 7">
    <name type="scientific">Candidatus Paenalcaligenes intestinipullorum</name>
    <dbReference type="NCBI Taxonomy" id="2838718"/>
    <lineage>
        <taxon>Bacteria</taxon>
        <taxon>Pseudomonadati</taxon>
        <taxon>Pseudomonadota</taxon>
        <taxon>Betaproteobacteria</taxon>
        <taxon>Burkholderiales</taxon>
        <taxon>Alcaligenaceae</taxon>
        <taxon>Paenalcaligenes</taxon>
    </lineage>
</organism>